<gene>
    <name evidence="2" type="ORF">BOTBODRAFT_185981</name>
</gene>
<feature type="compositionally biased region" description="Basic residues" evidence="1">
    <location>
        <begin position="175"/>
        <end position="192"/>
    </location>
</feature>
<accession>A0A067MNE3</accession>
<dbReference type="HOGENOM" id="CLU_291177_0_0_1"/>
<dbReference type="InParanoid" id="A0A067MNE3"/>
<dbReference type="EMBL" id="KL198024">
    <property type="protein sequence ID" value="KDQ17278.1"/>
    <property type="molecule type" value="Genomic_DNA"/>
</dbReference>
<feature type="region of interest" description="Disordered" evidence="1">
    <location>
        <begin position="376"/>
        <end position="402"/>
    </location>
</feature>
<evidence type="ECO:0000313" key="3">
    <source>
        <dbReference type="Proteomes" id="UP000027195"/>
    </source>
</evidence>
<organism evidence="2 3">
    <name type="scientific">Botryobasidium botryosum (strain FD-172 SS1)</name>
    <dbReference type="NCBI Taxonomy" id="930990"/>
    <lineage>
        <taxon>Eukaryota</taxon>
        <taxon>Fungi</taxon>
        <taxon>Dikarya</taxon>
        <taxon>Basidiomycota</taxon>
        <taxon>Agaricomycotina</taxon>
        <taxon>Agaricomycetes</taxon>
        <taxon>Cantharellales</taxon>
        <taxon>Botryobasidiaceae</taxon>
        <taxon>Botryobasidium</taxon>
    </lineage>
</organism>
<evidence type="ECO:0000256" key="1">
    <source>
        <dbReference type="SAM" id="MobiDB-lite"/>
    </source>
</evidence>
<reference evidence="3" key="1">
    <citation type="journal article" date="2014" name="Proc. Natl. Acad. Sci. U.S.A.">
        <title>Extensive sampling of basidiomycete genomes demonstrates inadequacy of the white-rot/brown-rot paradigm for wood decay fungi.</title>
        <authorList>
            <person name="Riley R."/>
            <person name="Salamov A.A."/>
            <person name="Brown D.W."/>
            <person name="Nagy L.G."/>
            <person name="Floudas D."/>
            <person name="Held B.W."/>
            <person name="Levasseur A."/>
            <person name="Lombard V."/>
            <person name="Morin E."/>
            <person name="Otillar R."/>
            <person name="Lindquist E.A."/>
            <person name="Sun H."/>
            <person name="LaButti K.M."/>
            <person name="Schmutz J."/>
            <person name="Jabbour D."/>
            <person name="Luo H."/>
            <person name="Baker S.E."/>
            <person name="Pisabarro A.G."/>
            <person name="Walton J.D."/>
            <person name="Blanchette R.A."/>
            <person name="Henrissat B."/>
            <person name="Martin F."/>
            <person name="Cullen D."/>
            <person name="Hibbett D.S."/>
            <person name="Grigoriev I.V."/>
        </authorList>
    </citation>
    <scope>NUCLEOTIDE SEQUENCE [LARGE SCALE GENOMIC DNA]</scope>
    <source>
        <strain evidence="3">FD-172 SS1</strain>
    </source>
</reference>
<feature type="compositionally biased region" description="Polar residues" evidence="1">
    <location>
        <begin position="76"/>
        <end position="105"/>
    </location>
</feature>
<feature type="compositionally biased region" description="Polar residues" evidence="1">
    <location>
        <begin position="501"/>
        <end position="529"/>
    </location>
</feature>
<feature type="compositionally biased region" description="Low complexity" evidence="1">
    <location>
        <begin position="158"/>
        <end position="174"/>
    </location>
</feature>
<keyword evidence="3" id="KW-1185">Reference proteome</keyword>
<feature type="region of interest" description="Disordered" evidence="1">
    <location>
        <begin position="1"/>
        <end position="110"/>
    </location>
</feature>
<feature type="compositionally biased region" description="Pro residues" evidence="1">
    <location>
        <begin position="615"/>
        <end position="633"/>
    </location>
</feature>
<feature type="compositionally biased region" description="Polar residues" evidence="1">
    <location>
        <begin position="662"/>
        <end position="674"/>
    </location>
</feature>
<feature type="region of interest" description="Disordered" evidence="1">
    <location>
        <begin position="923"/>
        <end position="963"/>
    </location>
</feature>
<sequence length="1049" mass="113493">MKVQIPRSLVIHTGQSNPPSRPLTPAPTDNGTSQSTRIHTSDRPDWAVAPPAPKLQISGPSVPKRRRRTTRRSTSASNNQKSTGSAGTRATTPNRAIQKPVQSSAPAGERSIPDVAVDWETPVVSGWDNVPTSQRPKDATKIAPLAVVMKPAPTAKESATSATARLTTTTTPAPSKRHSSRSGGRRARRKKASSLSKQSKTIVTAPAPSASLTYNHGNSRRNRGGRAPAPVDTVVPEVFVFNWEAPVESNWNVAPETQQKGSHVRSAPVINPPKLESIEEGIASTSSTPSATRRVGADKAYTDCQGIAVGSGSRSELKVPTTGVSCSTDDAAHVDEDDRSVLLTIPRAHSTPAIPTASQQPSLLRDLKARVVSLPERPEFASEPEDVADEDVTDSPPAPPDSELVDVYQQDDDLLAAIIDSCAHLKLAAPAPSNGLDSVTRTNERASLGMELRGLTNAGVREGVSAPLPTWRQRCEAQGQAEQGGDPKWLLERRNLLSKSQTKVQEELQTASSTSKTPTVVVQSDQDQSPARDGSGSGSKPGWKGRTLQELLDESNPKSEKGAFPWQRPRWQETKQERDRDRAHEEEREASATNASATPTRDIPTVPVAHTRAPTPIPIASPKLTPSPSPSPAPAVHANAASPQNAQNQLQQVPRPSEPDWEQSQPRYRETTASPFGGPPHTSAYEQMAEPEQLGGSMNMNGMHYRSASPGVGMHDIPQQQQRQRTPVDPMGGMDHSGAPSYSLFEQFRFQQLQLQQMQLQQLQYQQQLQRQRHYNPFATPQNEPQYQNSLAPGAGGVQRHHDLAIQIPPNNINMAFATPETGGMGASDRLYTPAGYTPTPRSGSNSSPGDSPYPLTPASAARSLDIPNSGGVWSMDETPTRGHRSAATTPGVHVYDSQVPWEAEVSPQLSRQRYEARNQDPIYQAKPDQNQAYYGNVGQKGAVGSRETPHFGVPPDSGVMWPVESQQPVRNLYQPSAGLGPRSTSMPVPERQEWNLSKQRQQAYGQELVESPVDYPNEYSFVGGQQTPIFQGIHSVNSRGTPSGWPPS</sequence>
<evidence type="ECO:0000313" key="2">
    <source>
        <dbReference type="EMBL" id="KDQ17278.1"/>
    </source>
</evidence>
<feature type="compositionally biased region" description="Low complexity" evidence="1">
    <location>
        <begin position="634"/>
        <end position="652"/>
    </location>
</feature>
<feature type="region of interest" description="Disordered" evidence="1">
    <location>
        <begin position="817"/>
        <end position="892"/>
    </location>
</feature>
<name>A0A067MNE3_BOTB1</name>
<protein>
    <submittedName>
        <fullName evidence="2">Uncharacterized protein</fullName>
    </submittedName>
</protein>
<feature type="compositionally biased region" description="Acidic residues" evidence="1">
    <location>
        <begin position="382"/>
        <end position="393"/>
    </location>
</feature>
<proteinExistence type="predicted"/>
<feature type="compositionally biased region" description="Polar residues" evidence="1">
    <location>
        <begin position="840"/>
        <end position="850"/>
    </location>
</feature>
<feature type="compositionally biased region" description="Polar residues" evidence="1">
    <location>
        <begin position="27"/>
        <end position="38"/>
    </location>
</feature>
<dbReference type="AlphaFoldDB" id="A0A067MNE3"/>
<feature type="region of interest" description="Disordered" evidence="1">
    <location>
        <begin position="501"/>
        <end position="682"/>
    </location>
</feature>
<feature type="region of interest" description="Disordered" evidence="1">
    <location>
        <begin position="777"/>
        <end position="798"/>
    </location>
</feature>
<feature type="compositionally biased region" description="Polar residues" evidence="1">
    <location>
        <begin position="779"/>
        <end position="791"/>
    </location>
</feature>
<dbReference type="Proteomes" id="UP000027195">
    <property type="component" value="Unassembled WGS sequence"/>
</dbReference>
<feature type="compositionally biased region" description="Basic and acidic residues" evidence="1">
    <location>
        <begin position="570"/>
        <end position="590"/>
    </location>
</feature>
<feature type="region of interest" description="Disordered" evidence="1">
    <location>
        <begin position="153"/>
        <end position="230"/>
    </location>
</feature>